<dbReference type="PROSITE" id="PS51729">
    <property type="entry name" value="GNAT_YJDJ"/>
    <property type="match status" value="1"/>
</dbReference>
<comment type="caution">
    <text evidence="3">The sequence shown here is derived from an EMBL/GenBank/DDBJ whole genome shotgun (WGS) entry which is preliminary data.</text>
</comment>
<dbReference type="OrthoDB" id="4948820at2"/>
<dbReference type="InterPro" id="IPR016181">
    <property type="entry name" value="Acyl_CoA_acyltransferase"/>
</dbReference>
<dbReference type="InterPro" id="IPR031165">
    <property type="entry name" value="GNAT_YJDJ"/>
</dbReference>
<dbReference type="GO" id="GO:0016740">
    <property type="term" value="F:transferase activity"/>
    <property type="evidence" value="ECO:0007669"/>
    <property type="project" value="UniProtKB-KW"/>
</dbReference>
<dbReference type="AlphaFoldDB" id="A0A7X1TN73"/>
<proteinExistence type="predicted"/>
<dbReference type="Gene3D" id="3.40.630.30">
    <property type="match status" value="1"/>
</dbReference>
<dbReference type="SUPFAM" id="SSF55729">
    <property type="entry name" value="Acyl-CoA N-acyltransferases (Nat)"/>
    <property type="match status" value="1"/>
</dbReference>
<gene>
    <name evidence="3" type="ORF">FNH21_05890</name>
</gene>
<dbReference type="Pfam" id="PF14542">
    <property type="entry name" value="Acetyltransf_CG"/>
    <property type="match status" value="1"/>
</dbReference>
<reference evidence="4" key="1">
    <citation type="submission" date="2019-07" db="EMBL/GenBank/DDBJ databases">
        <title>Arthrobacter KR32 sp. nov., isolated from mountain cheese made of cows milk.</title>
        <authorList>
            <person name="Flegler A."/>
        </authorList>
    </citation>
    <scope>NUCLEOTIDE SEQUENCE [LARGE SCALE GENOMIC DNA]</scope>
    <source>
        <strain evidence="4">KR32</strain>
    </source>
</reference>
<feature type="compositionally biased region" description="Polar residues" evidence="1">
    <location>
        <begin position="1"/>
        <end position="29"/>
    </location>
</feature>
<protein>
    <submittedName>
        <fullName evidence="3">N-acetyltransferase</fullName>
    </submittedName>
</protein>
<dbReference type="EMBL" id="VJXX01000001">
    <property type="protein sequence ID" value="MPY10255.1"/>
    <property type="molecule type" value="Genomic_DNA"/>
</dbReference>
<evidence type="ECO:0000313" key="4">
    <source>
        <dbReference type="Proteomes" id="UP000326464"/>
    </source>
</evidence>
<accession>A0A7X1TN73</accession>
<organism evidence="3 4">
    <name type="scientific">Arthrobacter bussei</name>
    <dbReference type="NCBI Taxonomy" id="2594179"/>
    <lineage>
        <taxon>Bacteria</taxon>
        <taxon>Bacillati</taxon>
        <taxon>Actinomycetota</taxon>
        <taxon>Actinomycetes</taxon>
        <taxon>Micrococcales</taxon>
        <taxon>Micrococcaceae</taxon>
        <taxon>Arthrobacter</taxon>
    </lineage>
</organism>
<evidence type="ECO:0000259" key="2">
    <source>
        <dbReference type="PROSITE" id="PS51729"/>
    </source>
</evidence>
<feature type="region of interest" description="Disordered" evidence="1">
    <location>
        <begin position="1"/>
        <end position="43"/>
    </location>
</feature>
<dbReference type="Proteomes" id="UP000326464">
    <property type="component" value="Unassembled WGS sequence"/>
</dbReference>
<keyword evidence="3" id="KW-0808">Transferase</keyword>
<keyword evidence="4" id="KW-1185">Reference proteome</keyword>
<dbReference type="RefSeq" id="WP_152813001.1">
    <property type="nucleotide sequence ID" value="NZ_VJXX01000001.1"/>
</dbReference>
<feature type="domain" description="N-acetyltransferase" evidence="2">
    <location>
        <begin position="123"/>
        <end position="209"/>
    </location>
</feature>
<sequence length="212" mass="23293">MTEPSTVPDVTSTTGGTSLHSVSGLTHTDTIPAPDRGPSTDVPLTKREREAQWMGAALETPDLSAVPLAELRVLANRMFRMLDSDHPPLQAGERYAAAVEEIEERSRRIAARGEAGGIREVFKDSGFNSRFELYFDGSLAAYIRYSMLGGQLTLRALVEKPGFEDRGLGPVLMRHAMLNAHKRRLSVVAGCPSAQAFVEQNPQYRTLARMPR</sequence>
<name>A0A7X1TN73_9MICC</name>
<evidence type="ECO:0000313" key="3">
    <source>
        <dbReference type="EMBL" id="MPY10255.1"/>
    </source>
</evidence>
<evidence type="ECO:0000256" key="1">
    <source>
        <dbReference type="SAM" id="MobiDB-lite"/>
    </source>
</evidence>